<proteinExistence type="predicted"/>
<feature type="compositionally biased region" description="Basic and acidic residues" evidence="1">
    <location>
        <begin position="833"/>
        <end position="846"/>
    </location>
</feature>
<dbReference type="eggNOG" id="ENOG502QQB6">
    <property type="taxonomic scope" value="Eukaryota"/>
</dbReference>
<feature type="region of interest" description="Disordered" evidence="1">
    <location>
        <begin position="1017"/>
        <end position="1070"/>
    </location>
</feature>
<feature type="compositionally biased region" description="Gly residues" evidence="1">
    <location>
        <begin position="156"/>
        <end position="166"/>
    </location>
</feature>
<feature type="compositionally biased region" description="Low complexity" evidence="1">
    <location>
        <begin position="766"/>
        <end position="780"/>
    </location>
</feature>
<feature type="compositionally biased region" description="Polar residues" evidence="1">
    <location>
        <begin position="405"/>
        <end position="416"/>
    </location>
</feature>
<dbReference type="EMBL" id="KE361630">
    <property type="protein sequence ID" value="EPQ29554.1"/>
    <property type="molecule type" value="Genomic_DNA"/>
</dbReference>
<dbReference type="SUPFAM" id="SSF48371">
    <property type="entry name" value="ARM repeat"/>
    <property type="match status" value="1"/>
</dbReference>
<evidence type="ECO:0000256" key="1">
    <source>
        <dbReference type="SAM" id="MobiDB-lite"/>
    </source>
</evidence>
<dbReference type="AlphaFoldDB" id="A0A061HAT8"/>
<feature type="compositionally biased region" description="Basic and acidic residues" evidence="1">
    <location>
        <begin position="116"/>
        <end position="127"/>
    </location>
</feature>
<feature type="region of interest" description="Disordered" evidence="1">
    <location>
        <begin position="399"/>
        <end position="508"/>
    </location>
</feature>
<feature type="compositionally biased region" description="Acidic residues" evidence="1">
    <location>
        <begin position="908"/>
        <end position="919"/>
    </location>
</feature>
<feature type="compositionally biased region" description="Basic and acidic residues" evidence="1">
    <location>
        <begin position="707"/>
        <end position="716"/>
    </location>
</feature>
<feature type="region of interest" description="Disordered" evidence="1">
    <location>
        <begin position="564"/>
        <end position="787"/>
    </location>
</feature>
<feature type="compositionally biased region" description="Basic and acidic residues" evidence="1">
    <location>
        <begin position="732"/>
        <end position="764"/>
    </location>
</feature>
<dbReference type="HOGENOM" id="CLU_287720_0_0_1"/>
<evidence type="ECO:0000313" key="3">
    <source>
        <dbReference type="Proteomes" id="UP000053664"/>
    </source>
</evidence>
<feature type="compositionally biased region" description="Basic and acidic residues" evidence="1">
    <location>
        <begin position="136"/>
        <end position="150"/>
    </location>
</feature>
<feature type="compositionally biased region" description="Low complexity" evidence="1">
    <location>
        <begin position="689"/>
        <end position="703"/>
    </location>
</feature>
<feature type="compositionally biased region" description="Low complexity" evidence="1">
    <location>
        <begin position="1024"/>
        <end position="1043"/>
    </location>
</feature>
<gene>
    <name evidence="2" type="ORF">PFL1_02773</name>
</gene>
<feature type="compositionally biased region" description="Low complexity" evidence="1">
    <location>
        <begin position="463"/>
        <end position="472"/>
    </location>
</feature>
<dbReference type="InterPro" id="IPR016024">
    <property type="entry name" value="ARM-type_fold"/>
</dbReference>
<feature type="compositionally biased region" description="Basic and acidic residues" evidence="1">
    <location>
        <begin position="254"/>
        <end position="263"/>
    </location>
</feature>
<feature type="compositionally biased region" description="Polar residues" evidence="1">
    <location>
        <begin position="331"/>
        <end position="341"/>
    </location>
</feature>
<dbReference type="Proteomes" id="UP000053664">
    <property type="component" value="Unassembled WGS sequence"/>
</dbReference>
<dbReference type="OrthoDB" id="2555040at2759"/>
<feature type="region of interest" description="Disordered" evidence="1">
    <location>
        <begin position="35"/>
        <end position="228"/>
    </location>
</feature>
<feature type="compositionally biased region" description="Polar residues" evidence="1">
    <location>
        <begin position="478"/>
        <end position="489"/>
    </location>
</feature>
<feature type="compositionally biased region" description="Basic and acidic residues" evidence="1">
    <location>
        <begin position="627"/>
        <end position="636"/>
    </location>
</feature>
<dbReference type="GeneID" id="19316888"/>
<dbReference type="RefSeq" id="XP_007878479.1">
    <property type="nucleotide sequence ID" value="XM_007880288.1"/>
</dbReference>
<evidence type="ECO:0000313" key="2">
    <source>
        <dbReference type="EMBL" id="EPQ29554.1"/>
    </source>
</evidence>
<accession>A0A061HAT8</accession>
<sequence>MLNALSPSDLWTHGMSPSTAASLFEGLQARSALAGLRAPPATSAVSSPMAPPDPSPCPQGHSNGAHALTTPASLQRGKRCRSPGAQRPGASKRRAGQSGDAVGGGACHFAPTGLDAPHDASDSDKTRTSQGEGAGQDEHGQDEPADRSRASSDTSGRGGGGGGDGTDGADNETPSGDSHRSSPVEDSPDADDDEDEDEEDDVDDDDEGEDDDDDDDDDDDESPFKFLQNFDPSLFATNLDALIPPAQPLTESTAHPDARREGHAAPSAAATDQEFYSNMIQVLTHLLGSSDHGLWQAGAHTPASIMGTSPAAFAQSSPATHATPSITANRNSLLVPSSNKGLTGPARGHRSGGQAAGVPDLQPLISAIISKLSGSQSSPRRPVGEQDLTDLLQSLMSQQQRLQEAQMQSGQVGAQDQTRDGLHNGSNLQRTVDPESLQLQAQEGQRHRQAGHSAQIHPDQEEQQGQQEQQQQHHVQAPTHSSGSGTAASLSVPGSGGYPGGQASTGPALGFADLVFEEEDEDDPDFNPDLNPDLPMPSAWSLAVQDVVSSKSSKAAALAAAASARPSPAGAEHTPAQEVTANADAQRQRTIARATERQRPLQATSASIPEKQPTRALATAPSGNVRTDIEGQREPQHNTSHTASRGLAMPRDDQVRAQVLSGSRLEVEADSPMQMSIQELAGAHRHSEPATSATQPAAVAATPSRDGAPESGHDATEEASPSAEIKRGRKRLFTDEERRLRKLERQAEYARARRARLREERKAEQGSATPGASSGRAASGRMSTQEALELRAEVSMLRSEMEKLREENARLRACQERIELERHQPRSGPSRHIYREDQARLSHRHDGLARGQRIGRHRDASFDREGVPPGGYAGASRASKLRPPDGLTALDSVPFDGPDDASFADSMSDYEDDDDEGDDVWSGYDAAPAASLRARASERGRRRDGFDGAASTQRRYVRVFDEGVDGVAASAHSLYLSRDDAVGAEARRQRAMMTASGVDARPGPHRVAQHFGRHDASADTSLDSAGSAVAAGLSGARSAGRSSGARRRPRMSIDDYDGGGHRAATRHYRA</sequence>
<dbReference type="KEGG" id="pfp:PFL1_02773"/>
<name>A0A061HAT8_9BASI</name>
<feature type="region of interest" description="Disordered" evidence="1">
    <location>
        <begin position="331"/>
        <end position="359"/>
    </location>
</feature>
<feature type="compositionally biased region" description="Acidic residues" evidence="1">
    <location>
        <begin position="186"/>
        <end position="221"/>
    </location>
</feature>
<organism evidence="2 3">
    <name type="scientific">Pseudozyma flocculosa PF-1</name>
    <dbReference type="NCBI Taxonomy" id="1277687"/>
    <lineage>
        <taxon>Eukaryota</taxon>
        <taxon>Fungi</taxon>
        <taxon>Dikarya</taxon>
        <taxon>Basidiomycota</taxon>
        <taxon>Ustilaginomycotina</taxon>
        <taxon>Ustilaginomycetes</taxon>
        <taxon>Ustilaginales</taxon>
        <taxon>Ustilaginaceae</taxon>
        <taxon>Pseudozyma</taxon>
    </lineage>
</organism>
<feature type="compositionally biased region" description="Polar residues" evidence="1">
    <location>
        <begin position="577"/>
        <end position="589"/>
    </location>
</feature>
<feature type="region of interest" description="Disordered" evidence="1">
    <location>
        <begin position="820"/>
        <end position="846"/>
    </location>
</feature>
<feature type="region of interest" description="Disordered" evidence="1">
    <location>
        <begin position="858"/>
        <end position="925"/>
    </location>
</feature>
<feature type="region of interest" description="Disordered" evidence="1">
    <location>
        <begin position="247"/>
        <end position="269"/>
    </location>
</feature>
<protein>
    <submittedName>
        <fullName evidence="2">Uncharacterized protein</fullName>
    </submittedName>
</protein>
<reference evidence="2 3" key="1">
    <citation type="journal article" date="2013" name="Plant Cell">
        <title>The transition from a phytopathogenic smut ancestor to an anamorphic biocontrol agent deciphered by comparative whole-genome analysis.</title>
        <authorList>
            <person name="Lefebvre F."/>
            <person name="Joly D.L."/>
            <person name="Labbe C."/>
            <person name="Teichmann B."/>
            <person name="Linning R."/>
            <person name="Belzile F."/>
            <person name="Bakkeren G."/>
            <person name="Belanger R.R."/>
        </authorList>
    </citation>
    <scope>NUCLEOTIDE SEQUENCE [LARGE SCALE GENOMIC DNA]</scope>
    <source>
        <strain evidence="2 3">PF-1</strain>
    </source>
</reference>